<evidence type="ECO:0000256" key="1">
    <source>
        <dbReference type="SAM" id="MobiDB-lite"/>
    </source>
</evidence>
<protein>
    <recommendedName>
        <fullName evidence="4">F-box domain-containing protein</fullName>
    </recommendedName>
</protein>
<dbReference type="EMBL" id="JACAZF010000008">
    <property type="protein sequence ID" value="KAF7297539.1"/>
    <property type="molecule type" value="Genomic_DNA"/>
</dbReference>
<proteinExistence type="predicted"/>
<dbReference type="OrthoDB" id="2588098at2759"/>
<name>A0A8H6VXC4_9AGAR</name>
<reference evidence="2" key="1">
    <citation type="submission" date="2020-05" db="EMBL/GenBank/DDBJ databases">
        <title>Mycena genomes resolve the evolution of fungal bioluminescence.</title>
        <authorList>
            <person name="Tsai I.J."/>
        </authorList>
    </citation>
    <scope>NUCLEOTIDE SEQUENCE</scope>
    <source>
        <strain evidence="2">171206Taipei</strain>
    </source>
</reference>
<dbReference type="RefSeq" id="XP_037217898.1">
    <property type="nucleotide sequence ID" value="XM_037366486.1"/>
</dbReference>
<dbReference type="Proteomes" id="UP000636479">
    <property type="component" value="Unassembled WGS sequence"/>
</dbReference>
<keyword evidence="3" id="KW-1185">Reference proteome</keyword>
<accession>A0A8H6VXC4</accession>
<dbReference type="GeneID" id="59349002"/>
<comment type="caution">
    <text evidence="2">The sequence shown here is derived from an EMBL/GenBank/DDBJ whole genome shotgun (WGS) entry which is preliminary data.</text>
</comment>
<feature type="region of interest" description="Disordered" evidence="1">
    <location>
        <begin position="158"/>
        <end position="189"/>
    </location>
</feature>
<evidence type="ECO:0008006" key="4">
    <source>
        <dbReference type="Google" id="ProtNLM"/>
    </source>
</evidence>
<evidence type="ECO:0000313" key="3">
    <source>
        <dbReference type="Proteomes" id="UP000636479"/>
    </source>
</evidence>
<organism evidence="2 3">
    <name type="scientific">Mycena indigotica</name>
    <dbReference type="NCBI Taxonomy" id="2126181"/>
    <lineage>
        <taxon>Eukaryota</taxon>
        <taxon>Fungi</taxon>
        <taxon>Dikarya</taxon>
        <taxon>Basidiomycota</taxon>
        <taxon>Agaricomycotina</taxon>
        <taxon>Agaricomycetes</taxon>
        <taxon>Agaricomycetidae</taxon>
        <taxon>Agaricales</taxon>
        <taxon>Marasmiineae</taxon>
        <taxon>Mycenaceae</taxon>
        <taxon>Mycena</taxon>
    </lineage>
</organism>
<evidence type="ECO:0000313" key="2">
    <source>
        <dbReference type="EMBL" id="KAF7297539.1"/>
    </source>
</evidence>
<dbReference type="AlphaFoldDB" id="A0A8H6VXC4"/>
<sequence>MGGQGWWMSNLTKRQQKYGAKLGEILFEGNGEELLLFLRKVAHRPLDECIKPYIPGAHVMLDQWGRGVRLAQRSSVAPTGIVALPVELLDAIFETIHGVVERLMLGMTCQTLWAVARRHVYTLFVQQAAETCNWAGDRIACLGDYMLLREAPDHILSEEERAEMRRGRPTGADNSDSDEEDGGDRGPIPDWWWTECGQRSWVHRTAGAVHNTVLRHAKYQGDAMWVCDGLLDVAITCDPPLAPRTAVLRNLTLQVYVREAALVEMCERFRGSDELRAEFDPHGPGLKLWDTTLGDLLHCRICWSSVDSTAMLYDGNICQGVWAGHCFDIVGGEWLGKEEQTEGWTDVSDEALAELEAIWRSEFRPRGY</sequence>
<gene>
    <name evidence="2" type="ORF">MIND_00988100</name>
</gene>